<dbReference type="InterPro" id="IPR027417">
    <property type="entry name" value="P-loop_NTPase"/>
</dbReference>
<evidence type="ECO:0000313" key="12">
    <source>
        <dbReference type="EMBL" id="KAK3282942.1"/>
    </source>
</evidence>
<feature type="transmembrane region" description="Helical" evidence="9">
    <location>
        <begin position="312"/>
        <end position="332"/>
    </location>
</feature>
<dbReference type="GO" id="GO:0005524">
    <property type="term" value="F:ATP binding"/>
    <property type="evidence" value="ECO:0007669"/>
    <property type="project" value="UniProtKB-KW"/>
</dbReference>
<dbReference type="GO" id="GO:0140359">
    <property type="term" value="F:ABC-type transporter activity"/>
    <property type="evidence" value="ECO:0007669"/>
    <property type="project" value="InterPro"/>
</dbReference>
<keyword evidence="3 9" id="KW-0812">Transmembrane</keyword>
<dbReference type="PANTHER" id="PTHR24221:SF503">
    <property type="entry name" value="MITOCHONDRIAL POTASSIUM CHANNEL ATP-BINDING SUBUNIT"/>
    <property type="match status" value="1"/>
</dbReference>
<protein>
    <submittedName>
        <fullName evidence="12">Uncharacterized protein</fullName>
    </submittedName>
</protein>
<dbReference type="SMART" id="SM00382">
    <property type="entry name" value="AAA"/>
    <property type="match status" value="1"/>
</dbReference>
<keyword evidence="5" id="KW-0067">ATP-binding</keyword>
<proteinExistence type="inferred from homology"/>
<dbReference type="Gene3D" id="3.40.50.300">
    <property type="entry name" value="P-loop containing nucleotide triphosphate hydrolases"/>
    <property type="match status" value="1"/>
</dbReference>
<dbReference type="InterPro" id="IPR036640">
    <property type="entry name" value="ABC1_TM_sf"/>
</dbReference>
<keyword evidence="2" id="KW-0813">Transport</keyword>
<dbReference type="Pfam" id="PF00664">
    <property type="entry name" value="ABC_membrane"/>
    <property type="match status" value="1"/>
</dbReference>
<evidence type="ECO:0000256" key="8">
    <source>
        <dbReference type="ARBA" id="ARBA00024363"/>
    </source>
</evidence>
<evidence type="ECO:0000256" key="9">
    <source>
        <dbReference type="SAM" id="Phobius"/>
    </source>
</evidence>
<evidence type="ECO:0000259" key="10">
    <source>
        <dbReference type="PROSITE" id="PS50893"/>
    </source>
</evidence>
<feature type="domain" description="ABC transporter" evidence="10">
    <location>
        <begin position="515"/>
        <end position="751"/>
    </location>
</feature>
<feature type="transmembrane region" description="Helical" evidence="9">
    <location>
        <begin position="338"/>
        <end position="360"/>
    </location>
</feature>
<dbReference type="PROSITE" id="PS50893">
    <property type="entry name" value="ABC_TRANSPORTER_2"/>
    <property type="match status" value="1"/>
</dbReference>
<comment type="caution">
    <text evidence="12">The sequence shown here is derived from an EMBL/GenBank/DDBJ whole genome shotgun (WGS) entry which is preliminary data.</text>
</comment>
<dbReference type="SUPFAM" id="SSF52540">
    <property type="entry name" value="P-loop containing nucleoside triphosphate hydrolases"/>
    <property type="match status" value="1"/>
</dbReference>
<dbReference type="InterPro" id="IPR011527">
    <property type="entry name" value="ABC1_TM_dom"/>
</dbReference>
<dbReference type="InterPro" id="IPR003593">
    <property type="entry name" value="AAA+_ATPase"/>
</dbReference>
<gene>
    <name evidence="12" type="ORF">CYMTET_9349</name>
</gene>
<accession>A0AAE0GRN0</accession>
<feature type="transmembrane region" description="Helical" evidence="9">
    <location>
        <begin position="436"/>
        <end position="459"/>
    </location>
</feature>
<dbReference type="Pfam" id="PF10457">
    <property type="entry name" value="MENTAL"/>
    <property type="match status" value="1"/>
</dbReference>
<evidence type="ECO:0000313" key="13">
    <source>
        <dbReference type="Proteomes" id="UP001190700"/>
    </source>
</evidence>
<dbReference type="PROSITE" id="PS50929">
    <property type="entry name" value="ABC_TM1F"/>
    <property type="match status" value="1"/>
</dbReference>
<dbReference type="Proteomes" id="UP001190700">
    <property type="component" value="Unassembled WGS sequence"/>
</dbReference>
<name>A0AAE0GRN0_9CHLO</name>
<reference evidence="12 13" key="1">
    <citation type="journal article" date="2015" name="Genome Biol. Evol.">
        <title>Comparative Genomics of a Bacterivorous Green Alga Reveals Evolutionary Causalities and Consequences of Phago-Mixotrophic Mode of Nutrition.</title>
        <authorList>
            <person name="Burns J.A."/>
            <person name="Paasch A."/>
            <person name="Narechania A."/>
            <person name="Kim E."/>
        </authorList>
    </citation>
    <scope>NUCLEOTIDE SEQUENCE [LARGE SCALE GENOMIC DNA]</scope>
    <source>
        <strain evidence="12 13">PLY_AMNH</strain>
    </source>
</reference>
<feature type="domain" description="ABC transmembrane type-1" evidence="11">
    <location>
        <begin position="203"/>
        <end position="478"/>
    </location>
</feature>
<dbReference type="Pfam" id="PF00005">
    <property type="entry name" value="ABC_tran"/>
    <property type="match status" value="1"/>
</dbReference>
<dbReference type="GO" id="GO:0016020">
    <property type="term" value="C:membrane"/>
    <property type="evidence" value="ECO:0007669"/>
    <property type="project" value="UniProtKB-SubCell"/>
</dbReference>
<evidence type="ECO:0000256" key="4">
    <source>
        <dbReference type="ARBA" id="ARBA00022741"/>
    </source>
</evidence>
<comment type="similarity">
    <text evidence="8">Belongs to the ABC transporter superfamily. ABCB family. Heavy Metal importer (TC 3.A.1.210) subfamily.</text>
</comment>
<comment type="subcellular location">
    <subcellularLocation>
        <location evidence="1">Membrane</location>
        <topology evidence="1">Multi-pass membrane protein</topology>
    </subcellularLocation>
</comment>
<keyword evidence="4" id="KW-0547">Nucleotide-binding</keyword>
<feature type="transmembrane region" description="Helical" evidence="9">
    <location>
        <begin position="96"/>
        <end position="116"/>
    </location>
</feature>
<evidence type="ECO:0000256" key="7">
    <source>
        <dbReference type="ARBA" id="ARBA00023136"/>
    </source>
</evidence>
<keyword evidence="6 9" id="KW-1133">Transmembrane helix</keyword>
<evidence type="ECO:0000259" key="11">
    <source>
        <dbReference type="PROSITE" id="PS50929"/>
    </source>
</evidence>
<dbReference type="InterPro" id="IPR003439">
    <property type="entry name" value="ABC_transporter-like_ATP-bd"/>
</dbReference>
<dbReference type="AlphaFoldDB" id="A0AAE0GRN0"/>
<dbReference type="FunFam" id="3.40.50.300:FF:000287">
    <property type="entry name" value="Multidrug ABC transporter ATP-binding protein"/>
    <property type="match status" value="1"/>
</dbReference>
<evidence type="ECO:0000256" key="3">
    <source>
        <dbReference type="ARBA" id="ARBA00022692"/>
    </source>
</evidence>
<dbReference type="InterPro" id="IPR019498">
    <property type="entry name" value="MENTAL"/>
</dbReference>
<evidence type="ECO:0000256" key="1">
    <source>
        <dbReference type="ARBA" id="ARBA00004141"/>
    </source>
</evidence>
<evidence type="ECO:0000256" key="5">
    <source>
        <dbReference type="ARBA" id="ARBA00022840"/>
    </source>
</evidence>
<dbReference type="SUPFAM" id="SSF90123">
    <property type="entry name" value="ABC transporter transmembrane region"/>
    <property type="match status" value="1"/>
</dbReference>
<feature type="transmembrane region" description="Helical" evidence="9">
    <location>
        <begin position="199"/>
        <end position="220"/>
    </location>
</feature>
<dbReference type="EMBL" id="LGRX02003093">
    <property type="protein sequence ID" value="KAK3282942.1"/>
    <property type="molecule type" value="Genomic_DNA"/>
</dbReference>
<feature type="transmembrane region" description="Helical" evidence="9">
    <location>
        <begin position="31"/>
        <end position="50"/>
    </location>
</feature>
<sequence>MSNMREPLLSAEGPKQPKKLFNPVPTFSSKIVTALLLLDVLLTVLLYLGTSNFDFAQLWKDDFEHYDFRSSLSDVVFAMLMRFWLCYLALSKRWGALGLTAGFCSEAFLIGKAAYFENWSNGHGFEEAVLGLGLAMSAIICGSIPSAAQSLTDFDMNQAKQEAEVDGKGGKRSLTTLQLVSVLKPYFWPRGVRNRAKAIGTWFILAVSKTCNIMAPLYLAKSTNALQDGRHRDACINAGVYVLIKFTSSTFKEMQSLTYLTVQQAAYIEIAQTTFVHLHSLSLDWHLRKKMGNTLRAMDRGIEACNTVVKYLFLYLGPTIVECLVVVMVFLLHYKSALLALTVFVALVLYAHLTISLTLWRKKFRESTNKHDNEFHDRATDSLINYETVKYFCAEKFETERYSSAVSKFQKYSVSTQASLSLLNISQQFLQMGTMVAVMIIMIMKGSDVGAFAAVQAYLIQMFTPLNFLGTIYGAVVTGLVDVQNLSELLAEDPDLTDDPNAQHLQLVKGSPPVIEFRNITFHYPTQENHQGLHNVSFTCDAGATTALVGQTGSGKSTLGRLLFRFYDPKIGVVSIGGQDIKKVTQYSVRMCVGVVPQDTVMFNESILHNVRYGRMDATMDEVVEACKQAQILDFIESLGEKWDSKVGERGLKLSGGEKQRIAIARCLLKDPPVVLLDEATSALDSRTERAVQDALNFLGQNRTSMVIAHRLSTICNAGRIVVMDQGRVLEQGAHDELMAKANQGGVYAALWQAQLFENEIPGSMSASSSAANLQQEATAVLLQ</sequence>
<dbReference type="GO" id="GO:0016887">
    <property type="term" value="F:ATP hydrolysis activity"/>
    <property type="evidence" value="ECO:0007669"/>
    <property type="project" value="InterPro"/>
</dbReference>
<organism evidence="12 13">
    <name type="scientific">Cymbomonas tetramitiformis</name>
    <dbReference type="NCBI Taxonomy" id="36881"/>
    <lineage>
        <taxon>Eukaryota</taxon>
        <taxon>Viridiplantae</taxon>
        <taxon>Chlorophyta</taxon>
        <taxon>Pyramimonadophyceae</taxon>
        <taxon>Pyramimonadales</taxon>
        <taxon>Pyramimonadaceae</taxon>
        <taxon>Cymbomonas</taxon>
    </lineage>
</organism>
<evidence type="ECO:0000256" key="2">
    <source>
        <dbReference type="ARBA" id="ARBA00022448"/>
    </source>
</evidence>
<feature type="transmembrane region" description="Helical" evidence="9">
    <location>
        <begin position="128"/>
        <end position="148"/>
    </location>
</feature>
<keyword evidence="13" id="KW-1185">Reference proteome</keyword>
<dbReference type="Gene3D" id="1.20.1560.10">
    <property type="entry name" value="ABC transporter type 1, transmembrane domain"/>
    <property type="match status" value="1"/>
</dbReference>
<dbReference type="PROSITE" id="PS00211">
    <property type="entry name" value="ABC_TRANSPORTER_1"/>
    <property type="match status" value="1"/>
</dbReference>
<dbReference type="InterPro" id="IPR017871">
    <property type="entry name" value="ABC_transporter-like_CS"/>
</dbReference>
<keyword evidence="7 9" id="KW-0472">Membrane</keyword>
<evidence type="ECO:0000256" key="6">
    <source>
        <dbReference type="ARBA" id="ARBA00022989"/>
    </source>
</evidence>
<dbReference type="CDD" id="cd18560">
    <property type="entry name" value="ABC_6TM_ATM1_ABCB7_HMT1_ABCB6"/>
    <property type="match status" value="1"/>
</dbReference>
<dbReference type="InterPro" id="IPR039421">
    <property type="entry name" value="Type_1_exporter"/>
</dbReference>
<dbReference type="PANTHER" id="PTHR24221">
    <property type="entry name" value="ATP-BINDING CASSETTE SUB-FAMILY B"/>
    <property type="match status" value="1"/>
</dbReference>